<evidence type="ECO:0000313" key="4">
    <source>
        <dbReference type="Proteomes" id="UP001597114"/>
    </source>
</evidence>
<protein>
    <submittedName>
        <fullName evidence="3">Dihydrofolate reductase family protein</fullName>
    </submittedName>
</protein>
<feature type="region of interest" description="Disordered" evidence="1">
    <location>
        <begin position="104"/>
        <end position="130"/>
    </location>
</feature>
<evidence type="ECO:0000313" key="3">
    <source>
        <dbReference type="EMBL" id="MFD1523717.1"/>
    </source>
</evidence>
<comment type="caution">
    <text evidence="3">The sequence shown here is derived from an EMBL/GenBank/DDBJ whole genome shotgun (WGS) entry which is preliminary data.</text>
</comment>
<dbReference type="SUPFAM" id="SSF53597">
    <property type="entry name" value="Dihydrofolate reductase-like"/>
    <property type="match status" value="1"/>
</dbReference>
<proteinExistence type="predicted"/>
<dbReference type="InterPro" id="IPR002734">
    <property type="entry name" value="RibDG_C"/>
</dbReference>
<gene>
    <name evidence="3" type="ORF">ACFSJD_39970</name>
</gene>
<dbReference type="Gene3D" id="3.40.430.10">
    <property type="entry name" value="Dihydrofolate Reductase, subunit A"/>
    <property type="match status" value="1"/>
</dbReference>
<organism evidence="3 4">
    <name type="scientific">Pseudonocardia yunnanensis</name>
    <dbReference type="NCBI Taxonomy" id="58107"/>
    <lineage>
        <taxon>Bacteria</taxon>
        <taxon>Bacillati</taxon>
        <taxon>Actinomycetota</taxon>
        <taxon>Actinomycetes</taxon>
        <taxon>Pseudonocardiales</taxon>
        <taxon>Pseudonocardiaceae</taxon>
        <taxon>Pseudonocardia</taxon>
    </lineage>
</organism>
<evidence type="ECO:0000259" key="2">
    <source>
        <dbReference type="Pfam" id="PF01872"/>
    </source>
</evidence>
<dbReference type="RefSeq" id="WP_344723326.1">
    <property type="nucleotide sequence ID" value="NZ_BAAAUS010000019.1"/>
</dbReference>
<keyword evidence="4" id="KW-1185">Reference proteome</keyword>
<dbReference type="EMBL" id="JBHUCO010000069">
    <property type="protein sequence ID" value="MFD1523717.1"/>
    <property type="molecule type" value="Genomic_DNA"/>
</dbReference>
<dbReference type="InterPro" id="IPR024072">
    <property type="entry name" value="DHFR-like_dom_sf"/>
</dbReference>
<accession>A0ABW4F8B0</accession>
<sequence length="130" mass="13717">MLVGGPHAGGRVSGLDRCLGTGDRARCRCASPTVDLPHQGAWRPTTLLRGEPIQTVEALKEQPGWELQIHGSARLGNTRLAAGLVDTLRLVVAPALSCSGRRLLDHPSGPGGGVRGRRSLRPVTHARPSI</sequence>
<dbReference type="Proteomes" id="UP001597114">
    <property type="component" value="Unassembled WGS sequence"/>
</dbReference>
<feature type="domain" description="Bacterial bifunctional deaminase-reductase C-terminal" evidence="2">
    <location>
        <begin position="54"/>
        <end position="105"/>
    </location>
</feature>
<evidence type="ECO:0000256" key="1">
    <source>
        <dbReference type="SAM" id="MobiDB-lite"/>
    </source>
</evidence>
<name>A0ABW4F8B0_9PSEU</name>
<dbReference type="Pfam" id="PF01872">
    <property type="entry name" value="RibD_C"/>
    <property type="match status" value="1"/>
</dbReference>
<reference evidence="4" key="1">
    <citation type="journal article" date="2019" name="Int. J. Syst. Evol. Microbiol.">
        <title>The Global Catalogue of Microorganisms (GCM) 10K type strain sequencing project: providing services to taxonomists for standard genome sequencing and annotation.</title>
        <authorList>
            <consortium name="The Broad Institute Genomics Platform"/>
            <consortium name="The Broad Institute Genome Sequencing Center for Infectious Disease"/>
            <person name="Wu L."/>
            <person name="Ma J."/>
        </authorList>
    </citation>
    <scope>NUCLEOTIDE SEQUENCE [LARGE SCALE GENOMIC DNA]</scope>
    <source>
        <strain evidence="4">CCM 7043</strain>
    </source>
</reference>